<protein>
    <recommendedName>
        <fullName evidence="4">histidinol-phosphate transaminase</fullName>
        <ecNumber evidence="4">2.6.1.9</ecNumber>
    </recommendedName>
</protein>
<evidence type="ECO:0000259" key="12">
    <source>
        <dbReference type="Pfam" id="PF00155"/>
    </source>
</evidence>
<feature type="domain" description="Aminotransferase class I/classII large" evidence="12">
    <location>
        <begin position="22"/>
        <end position="337"/>
    </location>
</feature>
<comment type="cofactor">
    <cofactor evidence="1 11">
        <name>pyridoxal 5'-phosphate</name>
        <dbReference type="ChEBI" id="CHEBI:597326"/>
    </cofactor>
</comment>
<comment type="similarity">
    <text evidence="3">Belongs to the class-II pyridoxal-phosphate-dependent aminotransferase family. Histidinol-phosphate aminotransferase subfamily.</text>
</comment>
<name>A0A1F7K9G7_9BACT</name>
<dbReference type="InterPro" id="IPR050106">
    <property type="entry name" value="HistidinolP_aminotransfase"/>
</dbReference>
<dbReference type="Gene3D" id="3.90.1150.10">
    <property type="entry name" value="Aspartate Aminotransferase, domain 1"/>
    <property type="match status" value="1"/>
</dbReference>
<dbReference type="InterPro" id="IPR001917">
    <property type="entry name" value="Aminotrans_II_pyridoxalP_BS"/>
</dbReference>
<sequence length="352" mass="39462">MNINTTNTSFRKLYAFGTKLPIDLSLSENPLGCSPKVSSVLKNLTQADFFDYPDPDCNQLKKLISRRFEINADSIFVANGSEAIIKLIPQVMLKPGDEVIVPRLTFPMFEIAARMSNAKIVSSEMTPDFDIDLKDIKSKITQKTKLIFICNPNNPTGKVIPQKAILDLVKTTKANIIVDEANIEFGGQTVITETNRFKNLIVLRTFSKGFGLAGLRIGFCVASKNIVRLLQQASQPFPVATVAEKAALVAFADTQFIKKTKEFMKSEREFLNRELKKRGFEVVRSEANNLLVVIPPFIPDLVRRLSEKGVSVVDSSAFNLNEVKFFRVSPRLREVNRKFINVIDQILSELGK</sequence>
<keyword evidence="5" id="KW-0032">Aminotransferase</keyword>
<dbReference type="PANTHER" id="PTHR43643:SF6">
    <property type="entry name" value="HISTIDINOL-PHOSPHATE AMINOTRANSFERASE"/>
    <property type="match status" value="1"/>
</dbReference>
<evidence type="ECO:0000256" key="6">
    <source>
        <dbReference type="ARBA" id="ARBA00022605"/>
    </source>
</evidence>
<organism evidence="13 14">
    <name type="scientific">Candidatus Roizmanbacteria bacterium RIFOXYA1_FULL_41_12</name>
    <dbReference type="NCBI Taxonomy" id="1802082"/>
    <lineage>
        <taxon>Bacteria</taxon>
        <taxon>Candidatus Roizmaniibacteriota</taxon>
    </lineage>
</organism>
<keyword evidence="6" id="KW-0028">Amino-acid biosynthesis</keyword>
<proteinExistence type="inferred from homology"/>
<evidence type="ECO:0000256" key="8">
    <source>
        <dbReference type="ARBA" id="ARBA00022898"/>
    </source>
</evidence>
<dbReference type="InterPro" id="IPR015421">
    <property type="entry name" value="PyrdxlP-dep_Trfase_major"/>
</dbReference>
<keyword evidence="7" id="KW-0808">Transferase</keyword>
<accession>A0A1F7K9G7</accession>
<evidence type="ECO:0000256" key="11">
    <source>
        <dbReference type="RuleBase" id="RU003693"/>
    </source>
</evidence>
<dbReference type="EMBL" id="MGBG01000020">
    <property type="protein sequence ID" value="OGK64512.1"/>
    <property type="molecule type" value="Genomic_DNA"/>
</dbReference>
<reference evidence="13 14" key="1">
    <citation type="journal article" date="2016" name="Nat. Commun.">
        <title>Thousands of microbial genomes shed light on interconnected biogeochemical processes in an aquifer system.</title>
        <authorList>
            <person name="Anantharaman K."/>
            <person name="Brown C.T."/>
            <person name="Hug L.A."/>
            <person name="Sharon I."/>
            <person name="Castelle C.J."/>
            <person name="Probst A.J."/>
            <person name="Thomas B.C."/>
            <person name="Singh A."/>
            <person name="Wilkins M.J."/>
            <person name="Karaoz U."/>
            <person name="Brodie E.L."/>
            <person name="Williams K.H."/>
            <person name="Hubbard S.S."/>
            <person name="Banfield J.F."/>
        </authorList>
    </citation>
    <scope>NUCLEOTIDE SEQUENCE [LARGE SCALE GENOMIC DNA]</scope>
</reference>
<dbReference type="Pfam" id="PF00155">
    <property type="entry name" value="Aminotran_1_2"/>
    <property type="match status" value="1"/>
</dbReference>
<evidence type="ECO:0000256" key="1">
    <source>
        <dbReference type="ARBA" id="ARBA00001933"/>
    </source>
</evidence>
<evidence type="ECO:0000256" key="10">
    <source>
        <dbReference type="ARBA" id="ARBA00047481"/>
    </source>
</evidence>
<evidence type="ECO:0000256" key="9">
    <source>
        <dbReference type="ARBA" id="ARBA00023102"/>
    </source>
</evidence>
<evidence type="ECO:0000313" key="13">
    <source>
        <dbReference type="EMBL" id="OGK64512.1"/>
    </source>
</evidence>
<dbReference type="InterPro" id="IPR015424">
    <property type="entry name" value="PyrdxlP-dep_Trfase"/>
</dbReference>
<dbReference type="AlphaFoldDB" id="A0A1F7K9G7"/>
<evidence type="ECO:0000256" key="2">
    <source>
        <dbReference type="ARBA" id="ARBA00005011"/>
    </source>
</evidence>
<dbReference type="EC" id="2.6.1.9" evidence="4"/>
<dbReference type="InterPro" id="IPR015422">
    <property type="entry name" value="PyrdxlP-dep_Trfase_small"/>
</dbReference>
<dbReference type="PROSITE" id="PS00599">
    <property type="entry name" value="AA_TRANSFER_CLASS_2"/>
    <property type="match status" value="1"/>
</dbReference>
<comment type="pathway">
    <text evidence="2">Amino-acid biosynthesis; L-histidine biosynthesis; L-histidine from 5-phospho-alpha-D-ribose 1-diphosphate: step 7/9.</text>
</comment>
<dbReference type="Proteomes" id="UP000178450">
    <property type="component" value="Unassembled WGS sequence"/>
</dbReference>
<dbReference type="SUPFAM" id="SSF53383">
    <property type="entry name" value="PLP-dependent transferases"/>
    <property type="match status" value="1"/>
</dbReference>
<comment type="caution">
    <text evidence="13">The sequence shown here is derived from an EMBL/GenBank/DDBJ whole genome shotgun (WGS) entry which is preliminary data.</text>
</comment>
<dbReference type="GO" id="GO:0000105">
    <property type="term" value="P:L-histidine biosynthetic process"/>
    <property type="evidence" value="ECO:0007669"/>
    <property type="project" value="UniProtKB-KW"/>
</dbReference>
<evidence type="ECO:0000256" key="3">
    <source>
        <dbReference type="ARBA" id="ARBA00007970"/>
    </source>
</evidence>
<dbReference type="PANTHER" id="PTHR43643">
    <property type="entry name" value="HISTIDINOL-PHOSPHATE AMINOTRANSFERASE 2"/>
    <property type="match status" value="1"/>
</dbReference>
<dbReference type="GO" id="GO:0030170">
    <property type="term" value="F:pyridoxal phosphate binding"/>
    <property type="evidence" value="ECO:0007669"/>
    <property type="project" value="InterPro"/>
</dbReference>
<evidence type="ECO:0000256" key="4">
    <source>
        <dbReference type="ARBA" id="ARBA00012748"/>
    </source>
</evidence>
<keyword evidence="8 11" id="KW-0663">Pyridoxal phosphate</keyword>
<evidence type="ECO:0000313" key="14">
    <source>
        <dbReference type="Proteomes" id="UP000178450"/>
    </source>
</evidence>
<dbReference type="CDD" id="cd00609">
    <property type="entry name" value="AAT_like"/>
    <property type="match status" value="1"/>
</dbReference>
<dbReference type="InterPro" id="IPR004839">
    <property type="entry name" value="Aminotransferase_I/II_large"/>
</dbReference>
<comment type="catalytic activity">
    <reaction evidence="10">
        <text>L-histidinol phosphate + 2-oxoglutarate = 3-(imidazol-4-yl)-2-oxopropyl phosphate + L-glutamate</text>
        <dbReference type="Rhea" id="RHEA:23744"/>
        <dbReference type="ChEBI" id="CHEBI:16810"/>
        <dbReference type="ChEBI" id="CHEBI:29985"/>
        <dbReference type="ChEBI" id="CHEBI:57766"/>
        <dbReference type="ChEBI" id="CHEBI:57980"/>
        <dbReference type="EC" id="2.6.1.9"/>
    </reaction>
</comment>
<keyword evidence="9" id="KW-0368">Histidine biosynthesis</keyword>
<gene>
    <name evidence="13" type="ORF">A2209_02330</name>
</gene>
<dbReference type="GO" id="GO:0004400">
    <property type="term" value="F:histidinol-phosphate transaminase activity"/>
    <property type="evidence" value="ECO:0007669"/>
    <property type="project" value="UniProtKB-EC"/>
</dbReference>
<dbReference type="Gene3D" id="3.40.640.10">
    <property type="entry name" value="Type I PLP-dependent aspartate aminotransferase-like (Major domain)"/>
    <property type="match status" value="1"/>
</dbReference>
<evidence type="ECO:0000256" key="7">
    <source>
        <dbReference type="ARBA" id="ARBA00022679"/>
    </source>
</evidence>
<evidence type="ECO:0000256" key="5">
    <source>
        <dbReference type="ARBA" id="ARBA00022576"/>
    </source>
</evidence>